<dbReference type="Proteomes" id="UP000251993">
    <property type="component" value="Plasmid unnamed1"/>
</dbReference>
<dbReference type="KEGG" id="run:DR864_28470"/>
<keyword evidence="1" id="KW-0614">Plasmid</keyword>
<dbReference type="AlphaFoldDB" id="A0A344TT39"/>
<keyword evidence="2" id="KW-1185">Reference proteome</keyword>
<sequence>MWYFKYFPNEIDLAKNAMDPTKTKHDRRNLQAWPFVGISLDLSLKDLLNGISDVFTGTPRAFQPPTQIITSN</sequence>
<accession>A0A344TT39</accession>
<reference evidence="1 2" key="1">
    <citation type="submission" date="2018-07" db="EMBL/GenBank/DDBJ databases">
        <title>Genome sequencing of Runella.</title>
        <authorList>
            <person name="Baek M.-G."/>
            <person name="Yi H."/>
        </authorList>
    </citation>
    <scope>NUCLEOTIDE SEQUENCE [LARGE SCALE GENOMIC DNA]</scope>
    <source>
        <strain evidence="1 2">HYN0085</strain>
        <plasmid evidence="1 2">unnamed1</plasmid>
    </source>
</reference>
<name>A0A344TT39_9BACT</name>
<dbReference type="EMBL" id="CP030851">
    <property type="protein sequence ID" value="AXE21810.1"/>
    <property type="molecule type" value="Genomic_DNA"/>
</dbReference>
<protein>
    <submittedName>
        <fullName evidence="1">Uncharacterized protein</fullName>
    </submittedName>
</protein>
<geneLocation type="plasmid" evidence="1 2">
    <name>unnamed1</name>
</geneLocation>
<evidence type="ECO:0000313" key="2">
    <source>
        <dbReference type="Proteomes" id="UP000251993"/>
    </source>
</evidence>
<evidence type="ECO:0000313" key="1">
    <source>
        <dbReference type="EMBL" id="AXE21810.1"/>
    </source>
</evidence>
<organism evidence="1 2">
    <name type="scientific">Runella rosea</name>
    <dbReference type="NCBI Taxonomy" id="2259595"/>
    <lineage>
        <taxon>Bacteria</taxon>
        <taxon>Pseudomonadati</taxon>
        <taxon>Bacteroidota</taxon>
        <taxon>Cytophagia</taxon>
        <taxon>Cytophagales</taxon>
        <taxon>Spirosomataceae</taxon>
        <taxon>Runella</taxon>
    </lineage>
</organism>
<gene>
    <name evidence="1" type="ORF">DR864_28470</name>
</gene>
<proteinExistence type="predicted"/>